<evidence type="ECO:0000259" key="2">
    <source>
        <dbReference type="PROSITE" id="PS51194"/>
    </source>
</evidence>
<dbReference type="NCBIfam" id="NF047352">
    <property type="entry name" value="P_loop_sacsin"/>
    <property type="match status" value="1"/>
</dbReference>
<dbReference type="PANTHER" id="PTHR47962">
    <property type="entry name" value="ATP-DEPENDENT HELICASE LHR-RELATED-RELATED"/>
    <property type="match status" value="1"/>
</dbReference>
<feature type="domain" description="Helicase ATP-binding" evidence="1">
    <location>
        <begin position="1178"/>
        <end position="1353"/>
    </location>
</feature>
<dbReference type="SUPFAM" id="SSF52540">
    <property type="entry name" value="P-loop containing nucleoside triphosphate hydrolases"/>
    <property type="match status" value="1"/>
</dbReference>
<gene>
    <name evidence="3" type="ORF">GCM10022252_64930</name>
</gene>
<evidence type="ECO:0000313" key="3">
    <source>
        <dbReference type="EMBL" id="GAA4205027.1"/>
    </source>
</evidence>
<dbReference type="Pfam" id="PF04851">
    <property type="entry name" value="ResIII"/>
    <property type="match status" value="1"/>
</dbReference>
<comment type="caution">
    <text evidence="3">The sequence shown here is derived from an EMBL/GenBank/DDBJ whole genome shotgun (WGS) entry which is preliminary data.</text>
</comment>
<dbReference type="InterPro" id="IPR036890">
    <property type="entry name" value="HATPase_C_sf"/>
</dbReference>
<dbReference type="EMBL" id="BAABAQ010000014">
    <property type="protein sequence ID" value="GAA4205027.1"/>
    <property type="molecule type" value="Genomic_DNA"/>
</dbReference>
<name>A0ABP8BFX4_9ACTN</name>
<dbReference type="InterPro" id="IPR027417">
    <property type="entry name" value="P-loop_NTPase"/>
</dbReference>
<evidence type="ECO:0000259" key="1">
    <source>
        <dbReference type="PROSITE" id="PS51192"/>
    </source>
</evidence>
<dbReference type="Proteomes" id="UP001501251">
    <property type="component" value="Unassembled WGS sequence"/>
</dbReference>
<dbReference type="RefSeq" id="WP_344921985.1">
    <property type="nucleotide sequence ID" value="NZ_BAABAQ010000014.1"/>
</dbReference>
<dbReference type="SMART" id="SM00487">
    <property type="entry name" value="DEXDc"/>
    <property type="match status" value="1"/>
</dbReference>
<dbReference type="InterPro" id="IPR014001">
    <property type="entry name" value="Helicase_ATP-bd"/>
</dbReference>
<reference evidence="4" key="1">
    <citation type="journal article" date="2019" name="Int. J. Syst. Evol. Microbiol.">
        <title>The Global Catalogue of Microorganisms (GCM) 10K type strain sequencing project: providing services to taxonomists for standard genome sequencing and annotation.</title>
        <authorList>
            <consortium name="The Broad Institute Genomics Platform"/>
            <consortium name="The Broad Institute Genome Sequencing Center for Infectious Disease"/>
            <person name="Wu L."/>
            <person name="Ma J."/>
        </authorList>
    </citation>
    <scope>NUCLEOTIDE SEQUENCE [LARGE SCALE GENOMIC DNA]</scope>
    <source>
        <strain evidence="4">JCM 17388</strain>
    </source>
</reference>
<evidence type="ECO:0000313" key="4">
    <source>
        <dbReference type="Proteomes" id="UP001501251"/>
    </source>
</evidence>
<keyword evidence="4" id="KW-1185">Reference proteome</keyword>
<accession>A0ABP8BFX4</accession>
<dbReference type="PROSITE" id="PS51194">
    <property type="entry name" value="HELICASE_CTER"/>
    <property type="match status" value="1"/>
</dbReference>
<sequence length="1568" mass="174927">MATGRPSPAVGSNVARPWAGAETPVSQIVIRQSEMCLRSYEANPTLIEEHANIERSTTQGGYGRRQLYELVQNGADELQNEPGGGIQVVLTEEALYCANLGTPVSPEGAQTILASHLSRKRGTEIGRFGLGFKSVLSISNRPQFFSRTGSFGWDAVQARQSIASRVEYNGPTPVLRIAHLLDPIAERRKDPVLDELMMWATTVVKLPLTGDHAARLSRDLRDFPSKFAIFSPHVGEVILEDRRNPLGVIRREIYVQGEGNRRTLFTDDDGGTSTSEWVVFETIHTPTAKARQDAGEYHDRTQIPLAWAVPTSGQQGPGQFWAFFPTTYETTLRGVLNAPWKTNEDRQNLLQNNTFNEELMEAAAELIVRSFSELSIPGDPARHLTLITARGKEARNWADGMLTNLVYGFAAKNPSLPDQTGRLRKPFEIKLHPEKLDKKWLTMWAGYPGRPTDWCHESIEETVRRSRAEIILERAGKKPGTVRVWLEALVSDGSTAASAVALSIVADMVHRESAYADQARQARILRTETGEMVAPLADTVFRRTAMDLSTDELIFVDPALDEDSTTSWALGVLGIREADALGRFAAVVKQGFRNYQDSDWERFWHLARQAGAERAVGHLREHGVSPRQLKVRVRASSFISLSNCLLPGRVIPEGSTTDHAVVVDTAFHHADIGMLRTLGMLDGPHVSMDPSQEVWFVAYREQVLDIYYKKLPSNVGRPNEQSIVLEGTNPSGPLGLLPRLSKEACARFLTAIPSVGLITQWHVRAKTRRNDAPVGVTSPLIWMVKRHGTLPTSRGLLPVRQCLGLGLEEHSRILPVVKIDAALSAALKLPERLEQIPGSLWSVLFEKIATSEDAAEVGAFYGLAETVLSAPDEVRCRQRDGWIMSPTSDVAVTADEAQYKRLLFHDVSAILAPDSQTCARLVEEWGMKSFDEALVTELRVTPLGEATPLEDVFPALRLVAGRPAQRLALVRCKELDELIRTPSGQISQPLDIGRQDDIVYWREKEDDLELIRRLSALLNLGFTEERCRQVLRQQEEARRSKRVVKVRNEKNSADKLLAMLPAKTIREKIPQIVIDAVEAKEGKIDDRTAAELAISVHGTAVLREYRPELEKNGFTLPTQMAGGHEARKFTEDLGFPAEFAGFRRPSLEPFITVEGPVDFPPLHEYQERMVQRMCEVLQSRDPQQQRGMLSLPTGAGKTRVAVEAITRTLRTLPNERASRPVLWIAQSEELCEQAVQTWHFVWKNIGPTKALTISRLWSGNEADPVTEGFHLVVATDAKLENVIGTEGYEWLRNAQSVIIDEAHTSISPRYTRMLEALGLTPHRTRCPLIGLSATPFRGVSVDETERLARRYLKNRLDHDRDGSDILGENPYLTLQQLGVLARVQHKVLKGATLELTVDERENLEQLRRLPASAEERLGSDQERNNMLLDEICDLPEDWQILLFATSVSHAQAMAALLVRRGVKAAALSGSTDDGVRRHSIEQFRQKKIRVLTNYGVLSQGFDAPATRAVVVARPTYSPNVYQQMIGRGLRGPRNGGKEECLIVNVADNIAQYGEQLAFRQFEYLWNGE</sequence>
<dbReference type="SUPFAM" id="SSF55874">
    <property type="entry name" value="ATPase domain of HSP90 chaperone/DNA topoisomerase II/histidine kinase"/>
    <property type="match status" value="1"/>
</dbReference>
<dbReference type="InterPro" id="IPR052511">
    <property type="entry name" value="ATP-dep_Helicase"/>
</dbReference>
<dbReference type="PANTHER" id="PTHR47962:SF7">
    <property type="entry name" value="MITOCHONDRIAL ATP-DEPENDENT HELICASE IRC3-RELATED"/>
    <property type="match status" value="1"/>
</dbReference>
<dbReference type="Pfam" id="PF00271">
    <property type="entry name" value="Helicase_C"/>
    <property type="match status" value="1"/>
</dbReference>
<organism evidence="3 4">
    <name type="scientific">Streptosporangium oxazolinicum</name>
    <dbReference type="NCBI Taxonomy" id="909287"/>
    <lineage>
        <taxon>Bacteria</taxon>
        <taxon>Bacillati</taxon>
        <taxon>Actinomycetota</taxon>
        <taxon>Actinomycetes</taxon>
        <taxon>Streptosporangiales</taxon>
        <taxon>Streptosporangiaceae</taxon>
        <taxon>Streptosporangium</taxon>
    </lineage>
</organism>
<evidence type="ECO:0008006" key="5">
    <source>
        <dbReference type="Google" id="ProtNLM"/>
    </source>
</evidence>
<feature type="domain" description="Helicase C-terminal" evidence="2">
    <location>
        <begin position="1426"/>
        <end position="1568"/>
    </location>
</feature>
<dbReference type="InterPro" id="IPR001650">
    <property type="entry name" value="Helicase_C-like"/>
</dbReference>
<protein>
    <recommendedName>
        <fullName evidence="5">Helicase</fullName>
    </recommendedName>
</protein>
<dbReference type="PROSITE" id="PS51192">
    <property type="entry name" value="HELICASE_ATP_BIND_1"/>
    <property type="match status" value="1"/>
</dbReference>
<proteinExistence type="predicted"/>
<dbReference type="InterPro" id="IPR006935">
    <property type="entry name" value="Helicase/UvrB_N"/>
</dbReference>
<dbReference type="Gene3D" id="3.40.50.300">
    <property type="entry name" value="P-loop containing nucleotide triphosphate hydrolases"/>
    <property type="match status" value="2"/>
</dbReference>
<dbReference type="SMART" id="SM00490">
    <property type="entry name" value="HELICc"/>
    <property type="match status" value="1"/>
</dbReference>